<dbReference type="OrthoDB" id="1093013at2"/>
<dbReference type="EMBL" id="VISQ01000001">
    <property type="protein sequence ID" value="TVZ68426.1"/>
    <property type="molecule type" value="Genomic_DNA"/>
</dbReference>
<protein>
    <submittedName>
        <fullName evidence="2">Ketosteroid isomerase-like protein</fullName>
    </submittedName>
</protein>
<feature type="domain" description="SnoaL-like" evidence="1">
    <location>
        <begin position="8"/>
        <end position="106"/>
    </location>
</feature>
<name>A0A559T1E2_SERFO</name>
<dbReference type="AlphaFoldDB" id="A0A559T1E2"/>
<reference evidence="2" key="1">
    <citation type="submission" date="2019-06" db="EMBL/GenBank/DDBJ databases">
        <authorList>
            <person name="Deangelis K."/>
            <person name="Huntemann M."/>
            <person name="Clum A."/>
            <person name="Pillay M."/>
            <person name="Palaniappan K."/>
            <person name="Varghese N."/>
            <person name="Mikhailova N."/>
            <person name="Stamatis D."/>
            <person name="Reddy T."/>
            <person name="Daum C."/>
            <person name="Shapiro N."/>
            <person name="Ivanova N."/>
            <person name="Kyrpides N."/>
            <person name="Woyke T."/>
        </authorList>
    </citation>
    <scope>NUCLEOTIDE SEQUENCE [LARGE SCALE GENOMIC DNA]</scope>
    <source>
        <strain evidence="2">128R</strain>
    </source>
</reference>
<dbReference type="InterPro" id="IPR037401">
    <property type="entry name" value="SnoaL-like"/>
</dbReference>
<evidence type="ECO:0000313" key="2">
    <source>
        <dbReference type="EMBL" id="TVZ68426.1"/>
    </source>
</evidence>
<evidence type="ECO:0000259" key="1">
    <source>
        <dbReference type="Pfam" id="PF12680"/>
    </source>
</evidence>
<dbReference type="GO" id="GO:0016853">
    <property type="term" value="F:isomerase activity"/>
    <property type="evidence" value="ECO:0007669"/>
    <property type="project" value="UniProtKB-KW"/>
</dbReference>
<organism evidence="2">
    <name type="scientific">Serratia fonticola</name>
    <dbReference type="NCBI Taxonomy" id="47917"/>
    <lineage>
        <taxon>Bacteria</taxon>
        <taxon>Pseudomonadati</taxon>
        <taxon>Pseudomonadota</taxon>
        <taxon>Gammaproteobacteria</taxon>
        <taxon>Enterobacterales</taxon>
        <taxon>Yersiniaceae</taxon>
        <taxon>Serratia</taxon>
    </lineage>
</organism>
<dbReference type="InterPro" id="IPR032710">
    <property type="entry name" value="NTF2-like_dom_sf"/>
</dbReference>
<dbReference type="Pfam" id="PF12680">
    <property type="entry name" value="SnoaL_2"/>
    <property type="match status" value="1"/>
</dbReference>
<comment type="caution">
    <text evidence="2">The sequence shown here is derived from an EMBL/GenBank/DDBJ whole genome shotgun (WGS) entry which is preliminary data.</text>
</comment>
<reference evidence="2" key="2">
    <citation type="submission" date="2019-08" db="EMBL/GenBank/DDBJ databases">
        <title>Investigation of anaerobic lignin degradation for improved lignocellulosic biofuels.</title>
        <authorList>
            <person name="Deangelis K.PhD."/>
        </authorList>
    </citation>
    <scope>NUCLEOTIDE SEQUENCE [LARGE SCALE GENOMIC DNA]</scope>
    <source>
        <strain evidence="2">128R</strain>
    </source>
</reference>
<dbReference type="SUPFAM" id="SSF54427">
    <property type="entry name" value="NTF2-like"/>
    <property type="match status" value="1"/>
</dbReference>
<proteinExistence type="predicted"/>
<keyword evidence="2" id="KW-0413">Isomerase</keyword>
<dbReference type="Gene3D" id="3.10.450.50">
    <property type="match status" value="1"/>
</dbReference>
<accession>A0A559T1E2</accession>
<sequence length="135" mass="15227">MNKQIALNFVAAINSHESDNIIALMTDDHVFIDAYGNRESKEAMSKGWPAYFSWFPDYLIEVDDILVSGDTVVLLGYAGGTYHGISSPDNKNTWRIPAAWRVIIENHLVKVWQVYADSKIPFDIMGEADKCQTQT</sequence>
<gene>
    <name evidence="2" type="ORF">FHU10_0859</name>
</gene>